<evidence type="ECO:0000256" key="1">
    <source>
        <dbReference type="ARBA" id="ARBA00004141"/>
    </source>
</evidence>
<feature type="transmembrane region" description="Helical" evidence="5">
    <location>
        <begin position="114"/>
        <end position="137"/>
    </location>
</feature>
<evidence type="ECO:0000259" key="6">
    <source>
        <dbReference type="Pfam" id="PF07298"/>
    </source>
</evidence>
<dbReference type="Pfam" id="PF07298">
    <property type="entry name" value="NnrU"/>
    <property type="match status" value="1"/>
</dbReference>
<proteinExistence type="predicted"/>
<feature type="transmembrane region" description="Helical" evidence="5">
    <location>
        <begin position="39"/>
        <end position="59"/>
    </location>
</feature>
<accession>A0A916YDH4</accession>
<keyword evidence="2 5" id="KW-0812">Transmembrane</keyword>
<evidence type="ECO:0000313" key="7">
    <source>
        <dbReference type="EMBL" id="GGD41150.1"/>
    </source>
</evidence>
<reference evidence="7 8" key="1">
    <citation type="journal article" date="2014" name="Int. J. Syst. Evol. Microbiol.">
        <title>Complete genome sequence of Corynebacterium casei LMG S-19264T (=DSM 44701T), isolated from a smear-ripened cheese.</title>
        <authorList>
            <consortium name="US DOE Joint Genome Institute (JGI-PGF)"/>
            <person name="Walter F."/>
            <person name="Albersmeier A."/>
            <person name="Kalinowski J."/>
            <person name="Ruckert C."/>
        </authorList>
    </citation>
    <scope>NUCLEOTIDE SEQUENCE [LARGE SCALE GENOMIC DNA]</scope>
    <source>
        <strain evidence="7 8">CGMCC 1.15358</strain>
    </source>
</reference>
<organism evidence="7 8">
    <name type="scientific">Croceicoccus pelagius</name>
    <dbReference type="NCBI Taxonomy" id="1703341"/>
    <lineage>
        <taxon>Bacteria</taxon>
        <taxon>Pseudomonadati</taxon>
        <taxon>Pseudomonadota</taxon>
        <taxon>Alphaproteobacteria</taxon>
        <taxon>Sphingomonadales</taxon>
        <taxon>Erythrobacteraceae</taxon>
        <taxon>Croceicoccus</taxon>
    </lineage>
</organism>
<dbReference type="Gene3D" id="1.20.120.1630">
    <property type="match status" value="1"/>
</dbReference>
<comment type="subcellular location">
    <subcellularLocation>
        <location evidence="1">Membrane</location>
        <topology evidence="1">Multi-pass membrane protein</topology>
    </subcellularLocation>
</comment>
<feature type="transmembrane region" description="Helical" evidence="5">
    <location>
        <begin position="144"/>
        <end position="161"/>
    </location>
</feature>
<evidence type="ECO:0000256" key="2">
    <source>
        <dbReference type="ARBA" id="ARBA00022692"/>
    </source>
</evidence>
<dbReference type="Proteomes" id="UP000598997">
    <property type="component" value="Unassembled WGS sequence"/>
</dbReference>
<gene>
    <name evidence="7" type="ORF">GCM10010989_14100</name>
</gene>
<evidence type="ECO:0000313" key="8">
    <source>
        <dbReference type="Proteomes" id="UP000598997"/>
    </source>
</evidence>
<dbReference type="RefSeq" id="WP_066766708.1">
    <property type="nucleotide sequence ID" value="NZ_BMIO01000004.1"/>
</dbReference>
<dbReference type="AlphaFoldDB" id="A0A916YDH4"/>
<protein>
    <recommendedName>
        <fullName evidence="6">NnrU domain-containing protein</fullName>
    </recommendedName>
</protein>
<comment type="caution">
    <text evidence="7">The sequence shown here is derived from an EMBL/GenBank/DDBJ whole genome shotgun (WGS) entry which is preliminary data.</text>
</comment>
<feature type="transmembrane region" description="Helical" evidence="5">
    <location>
        <begin position="71"/>
        <end position="94"/>
    </location>
</feature>
<feature type="transmembrane region" description="Helical" evidence="5">
    <location>
        <begin position="181"/>
        <end position="206"/>
    </location>
</feature>
<sequence length="225" mass="23942">MPLGLSALVSAAVLFVGTHFILSHPARAPLVAKLGEKGFLALYSLVALITLGGMGHAFAKAPRGPWLFEPMSDWAWIVASVLTIVALVLLVGSFRGNPALPGSEGKAAGKEPAGVFLITRHPMMWGIAIWGAAHILVMPDARTFVFMGAFIVLALAGAALQDKKKEQLDPAWPEWEAKTSFWPNLSGLAGASIVTWFVALVAWLAITFSHMPLGGIPAGVWRWLG</sequence>
<evidence type="ECO:0000256" key="4">
    <source>
        <dbReference type="ARBA" id="ARBA00023136"/>
    </source>
</evidence>
<keyword evidence="3 5" id="KW-1133">Transmembrane helix</keyword>
<dbReference type="InterPro" id="IPR009915">
    <property type="entry name" value="NnrU_dom"/>
</dbReference>
<keyword evidence="4 5" id="KW-0472">Membrane</keyword>
<dbReference type="EMBL" id="BMIO01000004">
    <property type="protein sequence ID" value="GGD41150.1"/>
    <property type="molecule type" value="Genomic_DNA"/>
</dbReference>
<keyword evidence="8" id="KW-1185">Reference proteome</keyword>
<evidence type="ECO:0000256" key="5">
    <source>
        <dbReference type="SAM" id="Phobius"/>
    </source>
</evidence>
<evidence type="ECO:0000256" key="3">
    <source>
        <dbReference type="ARBA" id="ARBA00022989"/>
    </source>
</evidence>
<dbReference type="GO" id="GO:0016020">
    <property type="term" value="C:membrane"/>
    <property type="evidence" value="ECO:0007669"/>
    <property type="project" value="UniProtKB-SubCell"/>
</dbReference>
<dbReference type="OrthoDB" id="7828645at2"/>
<name>A0A916YDH4_9SPHN</name>
<feature type="domain" description="NnrU" evidence="6">
    <location>
        <begin position="8"/>
        <end position="217"/>
    </location>
</feature>